<feature type="transmembrane region" description="Helical" evidence="1">
    <location>
        <begin position="99"/>
        <end position="116"/>
    </location>
</feature>
<proteinExistence type="predicted"/>
<reference evidence="4" key="1">
    <citation type="journal article" date="2019" name="Int. J. Syst. Evol. Microbiol.">
        <title>The Global Catalogue of Microorganisms (GCM) 10K type strain sequencing project: providing services to taxonomists for standard genome sequencing and annotation.</title>
        <authorList>
            <consortium name="The Broad Institute Genomics Platform"/>
            <consortium name="The Broad Institute Genome Sequencing Center for Infectious Disease"/>
            <person name="Wu L."/>
            <person name="Ma J."/>
        </authorList>
    </citation>
    <scope>NUCLEOTIDE SEQUENCE [LARGE SCALE GENOMIC DNA]</scope>
    <source>
        <strain evidence="4">CCUG 46385</strain>
    </source>
</reference>
<keyword evidence="1" id="KW-1133">Transmembrane helix</keyword>
<dbReference type="RefSeq" id="WP_379787276.1">
    <property type="nucleotide sequence ID" value="NZ_JBHSHL010000005.1"/>
</dbReference>
<feature type="transmembrane region" description="Helical" evidence="1">
    <location>
        <begin position="424"/>
        <end position="451"/>
    </location>
</feature>
<name>A0ABV9QJ44_9FIRM</name>
<feature type="transmembrane region" description="Helical" evidence="1">
    <location>
        <begin position="57"/>
        <end position="79"/>
    </location>
</feature>
<evidence type="ECO:0000259" key="2">
    <source>
        <dbReference type="Pfam" id="PF07670"/>
    </source>
</evidence>
<keyword evidence="1" id="KW-0472">Membrane</keyword>
<dbReference type="EMBL" id="JBHSHL010000005">
    <property type="protein sequence ID" value="MFC4803812.1"/>
    <property type="molecule type" value="Genomic_DNA"/>
</dbReference>
<organism evidence="3 4">
    <name type="scientific">Filifactor villosus</name>
    <dbReference type="NCBI Taxonomy" id="29374"/>
    <lineage>
        <taxon>Bacteria</taxon>
        <taxon>Bacillati</taxon>
        <taxon>Bacillota</taxon>
        <taxon>Clostridia</taxon>
        <taxon>Peptostreptococcales</taxon>
        <taxon>Filifactoraceae</taxon>
        <taxon>Filifactor</taxon>
    </lineage>
</organism>
<keyword evidence="1" id="KW-0812">Transmembrane</keyword>
<accession>A0ABV9QJ44</accession>
<feature type="transmembrane region" description="Helical" evidence="1">
    <location>
        <begin position="318"/>
        <end position="346"/>
    </location>
</feature>
<feature type="transmembrane region" description="Helical" evidence="1">
    <location>
        <begin position="18"/>
        <end position="35"/>
    </location>
</feature>
<feature type="transmembrane region" description="Helical" evidence="1">
    <location>
        <begin position="397"/>
        <end position="418"/>
    </location>
</feature>
<feature type="domain" description="Nucleoside transporter/FeoB GTPase Gate" evidence="2">
    <location>
        <begin position="139"/>
        <end position="235"/>
    </location>
</feature>
<evidence type="ECO:0000313" key="3">
    <source>
        <dbReference type="EMBL" id="MFC4803812.1"/>
    </source>
</evidence>
<evidence type="ECO:0000256" key="1">
    <source>
        <dbReference type="SAM" id="Phobius"/>
    </source>
</evidence>
<sequence>MSQNAVIKKPDRQEVSKFLIPSLIGAFIFLCPIPWNDSINIPIGIISDLLAKLIKPFAPQLLLFFISSSAIVSLINRLFKPAFIKNNTLLNKLFSPSPYYLVVRILGSIATAMIIFNKGPEFIISPDTGGTMLSLLQTLIAWFFAASFLMPLLMDFGIMEYTGTLLKDFTRPLFKIPGRATVDLLASWVGNCNVGVVLTTQQYEQGYYTAREAITISTCFSAVSLPFCLVIAAMLKVESKFIPFYAILCITGILSVIIMTRIPPLSSYPDEYYAPVGQRVHESEPEGIKKGQWALHLAVEKAKEAPDFSQLLYRGFDVFMGIVFNLTPIVMCYGTLALILATYTPLFDYLSLPFGYYLQLLGLEEAFAAAPSTIVGFADMFIPAILAANIASFKTRFVIGILSLVQIIYMTEVGTLIITSKTPIGFGGVLFLFLQKTIIALPIIVLLTNLFGIA</sequence>
<keyword evidence="4" id="KW-1185">Reference proteome</keyword>
<dbReference type="InterPro" id="IPR011642">
    <property type="entry name" value="Gate_dom"/>
</dbReference>
<dbReference type="Proteomes" id="UP001595916">
    <property type="component" value="Unassembled WGS sequence"/>
</dbReference>
<feature type="transmembrane region" description="Helical" evidence="1">
    <location>
        <begin position="366"/>
        <end position="390"/>
    </location>
</feature>
<feature type="transmembrane region" description="Helical" evidence="1">
    <location>
        <begin position="241"/>
        <end position="259"/>
    </location>
</feature>
<gene>
    <name evidence="3" type="ORF">ACFO4R_01830</name>
</gene>
<dbReference type="Pfam" id="PF07670">
    <property type="entry name" value="Gate"/>
    <property type="match status" value="1"/>
</dbReference>
<feature type="transmembrane region" description="Helical" evidence="1">
    <location>
        <begin position="136"/>
        <end position="158"/>
    </location>
</feature>
<evidence type="ECO:0000313" key="4">
    <source>
        <dbReference type="Proteomes" id="UP001595916"/>
    </source>
</evidence>
<feature type="transmembrane region" description="Helical" evidence="1">
    <location>
        <begin position="213"/>
        <end position="235"/>
    </location>
</feature>
<protein>
    <submittedName>
        <fullName evidence="3">YjiH family protein</fullName>
    </submittedName>
</protein>
<comment type="caution">
    <text evidence="3">The sequence shown here is derived from an EMBL/GenBank/DDBJ whole genome shotgun (WGS) entry which is preliminary data.</text>
</comment>